<reference evidence="4" key="1">
    <citation type="journal article" date="2015" name="Proc. Natl. Acad. Sci. U.S.A.">
        <title>Genome sequencing of adzuki bean (Vigna angularis) provides insight into high starch and low fat accumulation and domestication.</title>
        <authorList>
            <person name="Yang K."/>
            <person name="Tian Z."/>
            <person name="Chen C."/>
            <person name="Luo L."/>
            <person name="Zhao B."/>
            <person name="Wang Z."/>
            <person name="Yu L."/>
            <person name="Li Y."/>
            <person name="Sun Y."/>
            <person name="Li W."/>
            <person name="Chen Y."/>
            <person name="Li Y."/>
            <person name="Zhang Y."/>
            <person name="Ai D."/>
            <person name="Zhao J."/>
            <person name="Shang C."/>
            <person name="Ma Y."/>
            <person name="Wu B."/>
            <person name="Wang M."/>
            <person name="Gao L."/>
            <person name="Sun D."/>
            <person name="Zhang P."/>
            <person name="Guo F."/>
            <person name="Wang W."/>
            <person name="Li Y."/>
            <person name="Wang J."/>
            <person name="Varshney R.K."/>
            <person name="Wang J."/>
            <person name="Ling H.Q."/>
            <person name="Wan P."/>
        </authorList>
    </citation>
    <scope>NUCLEOTIDE SEQUENCE</scope>
    <source>
        <strain evidence="4">cv. Jingnong 6</strain>
    </source>
</reference>
<sequence>MDEDSAVAEDLRCEKESLDALSVNYAKLPERPSVSDDDTFATKAKKEYVWYLQCKIISYKSTMMDIIREHVYGLYHDSEGPFPKNAAFLKITRGKGSWLYKKPKILGHMYAVKFDKDTYKQGGTLVRLQWEKDDEGKIISDCPRFPESENAMFMVCDHTYLMNELEILEVLKTAMNDRKQRHMPCITLIDGVPGCGKSTHIVKEASLNRQYVLTMGKEAALDLKARFKKERNATEAQLKRVRTVDSFFLNDSKSRAGVLHFDEALMAHAGMVYFCADMLSARIVICQGDSQQIPFVNRVEAIDLRYSELQISNTVEKRLTYRSPLDVASYLTKKKFYGNSIVMSANDVTKLMKVFGPRTRMSSIYSVPKIEGAHYLTFTQVEKDDMQKYLGPGKWGVNTIHESQGKTYDSVILVRLKATENEIYPSGRKSNPYIVVVPDVGEIQALQDLHDLAFPGNSTISTYFDGYEVASGGLTIDIDNLKINPHKQMKIWTETQCLEPVLRTAMPEKRQSGLVESVLALNKRNMATPNLFFSKLLYLFLRIVVPSRFFRLRLMATPLGRVSLTRSSLAPTYLHFWWRIKDHVVLARPYADAYDRTSTHTASHLVTLKMSFYITTRMGILTNQGGITAERYHRRTPNPGGAFISSSPAQASCLGSRRLDSLLRCSTGKGRARAESEEEESNAATGGVLARDHSGGAVAGPEKQWRGGLIEEAAATVAGSCTSASKVVRRRRTPPWIAGARESHARKEKGKSFSDGRRWS</sequence>
<evidence type="ECO:0000256" key="1">
    <source>
        <dbReference type="SAM" id="MobiDB-lite"/>
    </source>
</evidence>
<dbReference type="Pfam" id="PF00978">
    <property type="entry name" value="RdRP_2"/>
    <property type="match status" value="1"/>
</dbReference>
<dbReference type="InterPro" id="IPR027351">
    <property type="entry name" value="(+)RNA_virus_helicase_core_dom"/>
</dbReference>
<dbReference type="SUPFAM" id="SSF52540">
    <property type="entry name" value="P-loop containing nucleoside triphosphate hydrolases"/>
    <property type="match status" value="1"/>
</dbReference>
<feature type="region of interest" description="Disordered" evidence="1">
    <location>
        <begin position="721"/>
        <end position="760"/>
    </location>
</feature>
<name>A0A0L9V9T9_PHAAN</name>
<dbReference type="Pfam" id="PF01443">
    <property type="entry name" value="Viral_helicase1"/>
    <property type="match status" value="1"/>
</dbReference>
<dbReference type="GO" id="GO:0003968">
    <property type="term" value="F:RNA-directed RNA polymerase activity"/>
    <property type="evidence" value="ECO:0007669"/>
    <property type="project" value="InterPro"/>
</dbReference>
<dbReference type="Proteomes" id="UP000053144">
    <property type="component" value="Chromosome 9"/>
</dbReference>
<protein>
    <recommendedName>
        <fullName evidence="2">(+)RNA virus helicase C-terminal domain-containing protein</fullName>
    </recommendedName>
</protein>
<dbReference type="GO" id="GO:0006351">
    <property type="term" value="P:DNA-templated transcription"/>
    <property type="evidence" value="ECO:0007669"/>
    <property type="project" value="InterPro"/>
</dbReference>
<dbReference type="Gene3D" id="3.40.50.300">
    <property type="entry name" value="P-loop containing nucleotide triphosphate hydrolases"/>
    <property type="match status" value="2"/>
</dbReference>
<gene>
    <name evidence="3" type="ORF">LR48_Vigan09g006300</name>
</gene>
<dbReference type="InterPro" id="IPR001788">
    <property type="entry name" value="RNA-dep_RNA_pol_alsuvir"/>
</dbReference>
<dbReference type="AlphaFoldDB" id="A0A0L9V9T9"/>
<proteinExistence type="predicted"/>
<evidence type="ECO:0000313" key="3">
    <source>
        <dbReference type="EMBL" id="KOM51404.1"/>
    </source>
</evidence>
<feature type="region of interest" description="Disordered" evidence="1">
    <location>
        <begin position="670"/>
        <end position="703"/>
    </location>
</feature>
<dbReference type="GO" id="GO:0005524">
    <property type="term" value="F:ATP binding"/>
    <property type="evidence" value="ECO:0007669"/>
    <property type="project" value="InterPro"/>
</dbReference>
<evidence type="ECO:0000259" key="2">
    <source>
        <dbReference type="PROSITE" id="PS51657"/>
    </source>
</evidence>
<organism evidence="3 4">
    <name type="scientific">Phaseolus angularis</name>
    <name type="common">Azuki bean</name>
    <name type="synonym">Vigna angularis</name>
    <dbReference type="NCBI Taxonomy" id="3914"/>
    <lineage>
        <taxon>Eukaryota</taxon>
        <taxon>Viridiplantae</taxon>
        <taxon>Streptophyta</taxon>
        <taxon>Embryophyta</taxon>
        <taxon>Tracheophyta</taxon>
        <taxon>Spermatophyta</taxon>
        <taxon>Magnoliopsida</taxon>
        <taxon>eudicotyledons</taxon>
        <taxon>Gunneridae</taxon>
        <taxon>Pentapetalae</taxon>
        <taxon>rosids</taxon>
        <taxon>fabids</taxon>
        <taxon>Fabales</taxon>
        <taxon>Fabaceae</taxon>
        <taxon>Papilionoideae</taxon>
        <taxon>50 kb inversion clade</taxon>
        <taxon>NPAAA clade</taxon>
        <taxon>indigoferoid/millettioid clade</taxon>
        <taxon>Phaseoleae</taxon>
        <taxon>Vigna</taxon>
    </lineage>
</organism>
<feature type="domain" description="(+)RNA virus helicase C-terminal" evidence="2">
    <location>
        <begin position="160"/>
        <end position="436"/>
    </location>
</feature>
<dbReference type="GO" id="GO:0003723">
    <property type="term" value="F:RNA binding"/>
    <property type="evidence" value="ECO:0007669"/>
    <property type="project" value="InterPro"/>
</dbReference>
<dbReference type="PROSITE" id="PS51657">
    <property type="entry name" value="PSRV_HELICASE"/>
    <property type="match status" value="1"/>
</dbReference>
<dbReference type="InterPro" id="IPR027417">
    <property type="entry name" value="P-loop_NTPase"/>
</dbReference>
<dbReference type="EMBL" id="CM003379">
    <property type="protein sequence ID" value="KOM51404.1"/>
    <property type="molecule type" value="Genomic_DNA"/>
</dbReference>
<evidence type="ECO:0000313" key="4">
    <source>
        <dbReference type="Proteomes" id="UP000053144"/>
    </source>
</evidence>
<feature type="compositionally biased region" description="Basic and acidic residues" evidence="1">
    <location>
        <begin position="741"/>
        <end position="760"/>
    </location>
</feature>
<accession>A0A0L9V9T9</accession>
<dbReference type="Gramene" id="KOM51404">
    <property type="protein sequence ID" value="KOM51404"/>
    <property type="gene ID" value="LR48_Vigan09g006300"/>
</dbReference>